<keyword evidence="2" id="KW-0863">Zinc-finger</keyword>
<keyword evidence="3" id="KW-0862">Zinc</keyword>
<dbReference type="CDD" id="cd15571">
    <property type="entry name" value="ePHD"/>
    <property type="match status" value="1"/>
</dbReference>
<evidence type="ECO:0000256" key="1">
    <source>
        <dbReference type="ARBA" id="ARBA00022723"/>
    </source>
</evidence>
<protein>
    <submittedName>
        <fullName evidence="5">Putative PHD-finger domain containing protein family</fullName>
    </submittedName>
</protein>
<feature type="compositionally biased region" description="Polar residues" evidence="4">
    <location>
        <begin position="96"/>
        <end position="121"/>
    </location>
</feature>
<dbReference type="PANTHER" id="PTHR13793">
    <property type="entry name" value="PHD FINGER PROTEINS"/>
    <property type="match status" value="1"/>
</dbReference>
<dbReference type="InterPro" id="IPR013083">
    <property type="entry name" value="Znf_RING/FYVE/PHD"/>
</dbReference>
<evidence type="ECO:0000256" key="3">
    <source>
        <dbReference type="ARBA" id="ARBA00022833"/>
    </source>
</evidence>
<dbReference type="PROSITE" id="PS51805">
    <property type="entry name" value="EPHD"/>
    <property type="match status" value="1"/>
</dbReference>
<dbReference type="Gene3D" id="3.30.40.10">
    <property type="entry name" value="Zinc/RING finger domain, C3HC4 (zinc finger)"/>
    <property type="match status" value="1"/>
</dbReference>
<dbReference type="PANTHER" id="PTHR13793:SF107">
    <property type="entry name" value="BROMODOMAIN-CONTAINING PROTEIN HOMOLOG"/>
    <property type="match status" value="1"/>
</dbReference>
<evidence type="ECO:0000313" key="5">
    <source>
        <dbReference type="EMBL" id="AQK83172.1"/>
    </source>
</evidence>
<dbReference type="Pfam" id="PF13832">
    <property type="entry name" value="zf-HC5HC2H_2"/>
    <property type="match status" value="1"/>
</dbReference>
<name>A0A1D6LV32_MAIZE</name>
<keyword evidence="1" id="KW-0479">Metal-binding</keyword>
<dbReference type="InterPro" id="IPR034732">
    <property type="entry name" value="EPHD"/>
</dbReference>
<dbReference type="InterPro" id="IPR001965">
    <property type="entry name" value="Znf_PHD"/>
</dbReference>
<dbReference type="AlphaFoldDB" id="A0A1D6LV32"/>
<dbReference type="EMBL" id="CM000782">
    <property type="protein sequence ID" value="AQK83172.1"/>
    <property type="molecule type" value="Genomic_DNA"/>
</dbReference>
<feature type="region of interest" description="Disordered" evidence="4">
    <location>
        <begin position="70"/>
        <end position="121"/>
    </location>
</feature>
<reference evidence="5" key="1">
    <citation type="submission" date="2015-12" db="EMBL/GenBank/DDBJ databases">
        <title>Update maize B73 reference genome by single molecule sequencing technologies.</title>
        <authorList>
            <consortium name="Maize Genome Sequencing Project"/>
            <person name="Ware D."/>
        </authorList>
    </citation>
    <scope>NUCLEOTIDE SEQUENCE</scope>
    <source>
        <tissue evidence="5">Seedling</tissue>
    </source>
</reference>
<dbReference type="SMART" id="SM00249">
    <property type="entry name" value="PHD"/>
    <property type="match status" value="2"/>
</dbReference>
<dbReference type="InterPro" id="IPR050701">
    <property type="entry name" value="Histone_Mod_Regulator"/>
</dbReference>
<dbReference type="InterPro" id="IPR011011">
    <property type="entry name" value="Znf_FYVE_PHD"/>
</dbReference>
<evidence type="ECO:0000256" key="4">
    <source>
        <dbReference type="SAM" id="MobiDB-lite"/>
    </source>
</evidence>
<gene>
    <name evidence="5" type="ORF">ZEAMMB73_Zm00001d037156</name>
</gene>
<proteinExistence type="predicted"/>
<sequence>MSVLYLAEDLILKVVQNISYELDSFNKRKWDHIIVNQFLRDLREAKKRGNSERRHKEALAILAATAPSVTPTSRNTTVRKETENNVTPAKRENMPRSITGSSRIGQLSSSPQAKDLSFSNSDVSDETNFGIFNLAKFSKKSALPCDICMRCDTILNRIFVCSSCKATVHLDCYQSLVYPTGPWKCELCHEMPSDSVTSGEQSDQNGPKACLVQCGLCHGTSGAFRKTVKGQWVHAFCAEWLLETTFRRGQHNPVDGMERLHHKDKDTCSICHRCVGACLKCCTLDCQITFHPSCARDAGLYMNTKRLGNMLQHKAYCCRHSIEQRKAYSQQYGPDEIKGMKQMRVNTPLHTSSPARINIMLKSLYLPFCLTKVVLSPFLNICAS</sequence>
<accession>A0A1D6LV32</accession>
<dbReference type="SUPFAM" id="SSF57903">
    <property type="entry name" value="FYVE/PHD zinc finger"/>
    <property type="match status" value="1"/>
</dbReference>
<dbReference type="GO" id="GO:0008270">
    <property type="term" value="F:zinc ion binding"/>
    <property type="evidence" value="ECO:0007669"/>
    <property type="project" value="UniProtKB-KW"/>
</dbReference>
<feature type="compositionally biased region" description="Basic and acidic residues" evidence="4">
    <location>
        <begin position="78"/>
        <end position="94"/>
    </location>
</feature>
<organism evidence="5">
    <name type="scientific">Zea mays</name>
    <name type="common">Maize</name>
    <dbReference type="NCBI Taxonomy" id="4577"/>
    <lineage>
        <taxon>Eukaryota</taxon>
        <taxon>Viridiplantae</taxon>
        <taxon>Streptophyta</taxon>
        <taxon>Embryophyta</taxon>
        <taxon>Tracheophyta</taxon>
        <taxon>Spermatophyta</taxon>
        <taxon>Magnoliopsida</taxon>
        <taxon>Liliopsida</taxon>
        <taxon>Poales</taxon>
        <taxon>Poaceae</taxon>
        <taxon>PACMAD clade</taxon>
        <taxon>Panicoideae</taxon>
        <taxon>Andropogonodae</taxon>
        <taxon>Andropogoneae</taxon>
        <taxon>Tripsacinae</taxon>
        <taxon>Zea</taxon>
    </lineage>
</organism>
<evidence type="ECO:0000256" key="2">
    <source>
        <dbReference type="ARBA" id="ARBA00022771"/>
    </source>
</evidence>